<dbReference type="AlphaFoldDB" id="A0AAE0ZFB5"/>
<protein>
    <submittedName>
        <fullName evidence="2">Uncharacterized protein</fullName>
    </submittedName>
</protein>
<evidence type="ECO:0000313" key="2">
    <source>
        <dbReference type="EMBL" id="KAK3768398.1"/>
    </source>
</evidence>
<feature type="compositionally biased region" description="Basic and acidic residues" evidence="1">
    <location>
        <begin position="18"/>
        <end position="31"/>
    </location>
</feature>
<reference evidence="2" key="1">
    <citation type="journal article" date="2023" name="G3 (Bethesda)">
        <title>A reference genome for the long-term kleptoplast-retaining sea slug Elysia crispata morphotype clarki.</title>
        <authorList>
            <person name="Eastman K.E."/>
            <person name="Pendleton A.L."/>
            <person name="Shaikh M.A."/>
            <person name="Suttiyut T."/>
            <person name="Ogas R."/>
            <person name="Tomko P."/>
            <person name="Gavelis G."/>
            <person name="Widhalm J.R."/>
            <person name="Wisecaver J.H."/>
        </authorList>
    </citation>
    <scope>NUCLEOTIDE SEQUENCE</scope>
    <source>
        <strain evidence="2">ECLA1</strain>
    </source>
</reference>
<comment type="caution">
    <text evidence="2">The sequence shown here is derived from an EMBL/GenBank/DDBJ whole genome shotgun (WGS) entry which is preliminary data.</text>
</comment>
<feature type="compositionally biased region" description="Basic and acidic residues" evidence="1">
    <location>
        <begin position="39"/>
        <end position="48"/>
    </location>
</feature>
<dbReference type="Proteomes" id="UP001283361">
    <property type="component" value="Unassembled WGS sequence"/>
</dbReference>
<accession>A0AAE0ZFB5</accession>
<evidence type="ECO:0000313" key="3">
    <source>
        <dbReference type="Proteomes" id="UP001283361"/>
    </source>
</evidence>
<sequence length="104" mass="11530">MEPNTIWSQDLEVRHGVHHNIESRSRARDGRQSFSRVGRGREGPAHMDHTSTYHVFSLPPHLAPGGGPQLSPGLVRSRRVLSYSLVPSRVTASVTRANEAIRAE</sequence>
<feature type="region of interest" description="Disordered" evidence="1">
    <location>
        <begin position="18"/>
        <end position="48"/>
    </location>
</feature>
<organism evidence="2 3">
    <name type="scientific">Elysia crispata</name>
    <name type="common">lettuce slug</name>
    <dbReference type="NCBI Taxonomy" id="231223"/>
    <lineage>
        <taxon>Eukaryota</taxon>
        <taxon>Metazoa</taxon>
        <taxon>Spiralia</taxon>
        <taxon>Lophotrochozoa</taxon>
        <taxon>Mollusca</taxon>
        <taxon>Gastropoda</taxon>
        <taxon>Heterobranchia</taxon>
        <taxon>Euthyneura</taxon>
        <taxon>Panpulmonata</taxon>
        <taxon>Sacoglossa</taxon>
        <taxon>Placobranchoidea</taxon>
        <taxon>Plakobranchidae</taxon>
        <taxon>Elysia</taxon>
    </lineage>
</organism>
<gene>
    <name evidence="2" type="ORF">RRG08_031186</name>
</gene>
<keyword evidence="3" id="KW-1185">Reference proteome</keyword>
<dbReference type="EMBL" id="JAWDGP010004062">
    <property type="protein sequence ID" value="KAK3768398.1"/>
    <property type="molecule type" value="Genomic_DNA"/>
</dbReference>
<name>A0AAE0ZFB5_9GAST</name>
<proteinExistence type="predicted"/>
<evidence type="ECO:0000256" key="1">
    <source>
        <dbReference type="SAM" id="MobiDB-lite"/>
    </source>
</evidence>